<evidence type="ECO:0000313" key="1">
    <source>
        <dbReference type="EMBL" id="JAH89408.1"/>
    </source>
</evidence>
<accession>A0A0E9WIU9</accession>
<reference evidence="1" key="2">
    <citation type="journal article" date="2015" name="Fish Shellfish Immunol.">
        <title>Early steps in the European eel (Anguilla anguilla)-Vibrio vulnificus interaction in the gills: Role of the RtxA13 toxin.</title>
        <authorList>
            <person name="Callol A."/>
            <person name="Pajuelo D."/>
            <person name="Ebbesson L."/>
            <person name="Teles M."/>
            <person name="MacKenzie S."/>
            <person name="Amaro C."/>
        </authorList>
    </citation>
    <scope>NUCLEOTIDE SEQUENCE</scope>
</reference>
<name>A0A0E9WIU9_ANGAN</name>
<organism evidence="1">
    <name type="scientific">Anguilla anguilla</name>
    <name type="common">European freshwater eel</name>
    <name type="synonym">Muraena anguilla</name>
    <dbReference type="NCBI Taxonomy" id="7936"/>
    <lineage>
        <taxon>Eukaryota</taxon>
        <taxon>Metazoa</taxon>
        <taxon>Chordata</taxon>
        <taxon>Craniata</taxon>
        <taxon>Vertebrata</taxon>
        <taxon>Euteleostomi</taxon>
        <taxon>Actinopterygii</taxon>
        <taxon>Neopterygii</taxon>
        <taxon>Teleostei</taxon>
        <taxon>Anguilliformes</taxon>
        <taxon>Anguillidae</taxon>
        <taxon>Anguilla</taxon>
    </lineage>
</organism>
<dbReference type="AlphaFoldDB" id="A0A0E9WIU9"/>
<reference evidence="1" key="1">
    <citation type="submission" date="2014-11" db="EMBL/GenBank/DDBJ databases">
        <authorList>
            <person name="Amaro Gonzalez C."/>
        </authorList>
    </citation>
    <scope>NUCLEOTIDE SEQUENCE</scope>
</reference>
<dbReference type="EMBL" id="GBXM01019169">
    <property type="protein sequence ID" value="JAH89408.1"/>
    <property type="molecule type" value="Transcribed_RNA"/>
</dbReference>
<sequence length="110" mass="12542">MEERVKTPSSGRLSVLPWRWPVDSKRLCLGNAPLVMWVPSNNRGTISVRTAIAITQFRLHSAGLVMLSCHKDFDYSDMSPKQKQDENCWCEQQNCLRTTSCSSSLKFMAF</sequence>
<proteinExistence type="predicted"/>
<protein>
    <submittedName>
        <fullName evidence="1">Uncharacterized protein</fullName>
    </submittedName>
</protein>